<dbReference type="EMBL" id="QRHA01000003">
    <property type="protein sequence ID" value="RDV27501.1"/>
    <property type="molecule type" value="Genomic_DNA"/>
</dbReference>
<dbReference type="RefSeq" id="WP_115592401.1">
    <property type="nucleotide sequence ID" value="NZ_QRHA01000003.1"/>
</dbReference>
<evidence type="ECO:0000313" key="6">
    <source>
        <dbReference type="Proteomes" id="UP000256561"/>
    </source>
</evidence>
<reference evidence="6" key="1">
    <citation type="submission" date="2018-08" db="EMBL/GenBank/DDBJ databases">
        <authorList>
            <person name="Zhang J."/>
            <person name="Du Z.-J."/>
        </authorList>
    </citation>
    <scope>NUCLEOTIDE SEQUENCE [LARGE SCALE GENOMIC DNA]</scope>
    <source>
        <strain evidence="6">KCTC 52655</strain>
    </source>
</reference>
<dbReference type="CDD" id="cd03354">
    <property type="entry name" value="LbH_SAT"/>
    <property type="match status" value="1"/>
</dbReference>
<keyword evidence="3" id="KW-0012">Acyltransferase</keyword>
<gene>
    <name evidence="5" type="ORF">DXV75_05600</name>
</gene>
<evidence type="ECO:0000256" key="1">
    <source>
        <dbReference type="ARBA" id="ARBA00007274"/>
    </source>
</evidence>
<keyword evidence="4" id="KW-0472">Membrane</keyword>
<dbReference type="GO" id="GO:0016746">
    <property type="term" value="F:acyltransferase activity"/>
    <property type="evidence" value="ECO:0007669"/>
    <property type="project" value="UniProtKB-KW"/>
</dbReference>
<name>A0A3D8MBI7_9ALTE</name>
<dbReference type="Pfam" id="PF00132">
    <property type="entry name" value="Hexapep"/>
    <property type="match status" value="1"/>
</dbReference>
<dbReference type="OrthoDB" id="9815592at2"/>
<protein>
    <submittedName>
        <fullName evidence="5">Serine acetyltransferase</fullName>
    </submittedName>
</protein>
<dbReference type="InterPro" id="IPR001451">
    <property type="entry name" value="Hexapep"/>
</dbReference>
<organism evidence="5 6">
    <name type="scientific">Alteromonas aestuariivivens</name>
    <dbReference type="NCBI Taxonomy" id="1938339"/>
    <lineage>
        <taxon>Bacteria</taxon>
        <taxon>Pseudomonadati</taxon>
        <taxon>Pseudomonadota</taxon>
        <taxon>Gammaproteobacteria</taxon>
        <taxon>Alteromonadales</taxon>
        <taxon>Alteromonadaceae</taxon>
        <taxon>Alteromonas/Salinimonas group</taxon>
        <taxon>Alteromonas</taxon>
    </lineage>
</organism>
<dbReference type="InterPro" id="IPR045304">
    <property type="entry name" value="LbH_SAT"/>
</dbReference>
<dbReference type="PANTHER" id="PTHR42811">
    <property type="entry name" value="SERINE ACETYLTRANSFERASE"/>
    <property type="match status" value="1"/>
</dbReference>
<keyword evidence="6" id="KW-1185">Reference proteome</keyword>
<comment type="similarity">
    <text evidence="1">Belongs to the transferase hexapeptide repeat family.</text>
</comment>
<keyword evidence="4" id="KW-1133">Transmembrane helix</keyword>
<comment type="caution">
    <text evidence="5">The sequence shown here is derived from an EMBL/GenBank/DDBJ whole genome shotgun (WGS) entry which is preliminary data.</text>
</comment>
<keyword evidence="4" id="KW-0812">Transmembrane</keyword>
<dbReference type="AlphaFoldDB" id="A0A3D8MBI7"/>
<evidence type="ECO:0000313" key="5">
    <source>
        <dbReference type="EMBL" id="RDV27501.1"/>
    </source>
</evidence>
<feature type="transmembrane region" description="Helical" evidence="4">
    <location>
        <begin position="56"/>
        <end position="77"/>
    </location>
</feature>
<dbReference type="Gene3D" id="2.160.10.10">
    <property type="entry name" value="Hexapeptide repeat proteins"/>
    <property type="match status" value="1"/>
</dbReference>
<evidence type="ECO:0000256" key="3">
    <source>
        <dbReference type="ARBA" id="ARBA00023315"/>
    </source>
</evidence>
<dbReference type="InterPro" id="IPR011004">
    <property type="entry name" value="Trimer_LpxA-like_sf"/>
</dbReference>
<proteinExistence type="inferred from homology"/>
<dbReference type="Proteomes" id="UP000256561">
    <property type="component" value="Unassembled WGS sequence"/>
</dbReference>
<accession>A0A3D8MBI7</accession>
<keyword evidence="2 5" id="KW-0808">Transferase</keyword>
<sequence length="207" mass="22352">MNLTADIKQSMRIQEKSGACGLISTLFSSVFWAVAVYRYGRMIQRLPAPLAIPAKIAYWTMFYLIQSLFGISIQLWGKIGEGFVIVRGGCIFIVAESIGRQFTVFPGVTVGNVRGSKRLPIIGDNVTLEPGVKVLGEVNIGNNVIVRANSLVLSDVPDNSVVIGNPVKITSTSSSVAYKPPIPKPAHLAPYCGPLNDLSETDLCKEN</sequence>
<dbReference type="SUPFAM" id="SSF51161">
    <property type="entry name" value="Trimeric LpxA-like enzymes"/>
    <property type="match status" value="1"/>
</dbReference>
<evidence type="ECO:0000256" key="2">
    <source>
        <dbReference type="ARBA" id="ARBA00022679"/>
    </source>
</evidence>
<evidence type="ECO:0000256" key="4">
    <source>
        <dbReference type="SAM" id="Phobius"/>
    </source>
</evidence>
<feature type="transmembrane region" description="Helical" evidence="4">
    <location>
        <begin position="18"/>
        <end position="36"/>
    </location>
</feature>